<dbReference type="GO" id="GO:0005506">
    <property type="term" value="F:iron ion binding"/>
    <property type="evidence" value="ECO:0007669"/>
    <property type="project" value="InterPro"/>
</dbReference>
<dbReference type="PANTHER" id="PTHR10869:SF246">
    <property type="entry name" value="TRANSMEMBRANE PROLYL 4-HYDROXYLASE"/>
    <property type="match status" value="1"/>
</dbReference>
<dbReference type="AlphaFoldDB" id="K4KNB9"/>
<keyword evidence="4" id="KW-0223">Dioxygenase</keyword>
<evidence type="ECO:0000256" key="4">
    <source>
        <dbReference type="ARBA" id="ARBA00022964"/>
    </source>
</evidence>
<evidence type="ECO:0000256" key="3">
    <source>
        <dbReference type="ARBA" id="ARBA00022896"/>
    </source>
</evidence>
<keyword evidence="9" id="KW-1185">Reference proteome</keyword>
<dbReference type="PANTHER" id="PTHR10869">
    <property type="entry name" value="PROLYL 4-HYDROXYLASE ALPHA SUBUNIT"/>
    <property type="match status" value="1"/>
</dbReference>
<sequence>MQHFIAQFDGVLNTDQCNSLIARFQQDTARTPGRTGAGVDIAKKDSTDLYLSGLPHWADVCADLNQLLLRAVMQYARAFPHLLVGALSPKVLNAAGQPEDLRPDQIPALPDAALAGIVQSMYAFDDINLQSYRAGTGGYHHWHSEHYPHPTDASQRSLRRVLLWLLYLNDVDNGGETEFLYQGAKVSPKAGRLVLAPCGFTHTHRGCVPVSNDKYVLASWVMFKEAKALYGQ</sequence>
<evidence type="ECO:0000313" key="8">
    <source>
        <dbReference type="EMBL" id="AFV00542.1"/>
    </source>
</evidence>
<dbReference type="GO" id="GO:0031418">
    <property type="term" value="F:L-ascorbic acid binding"/>
    <property type="evidence" value="ECO:0007669"/>
    <property type="project" value="UniProtKB-KW"/>
</dbReference>
<dbReference type="eggNOG" id="COG3751">
    <property type="taxonomic scope" value="Bacteria"/>
</dbReference>
<feature type="domain" description="Fe2OG dioxygenase" evidence="7">
    <location>
        <begin position="119"/>
        <end position="223"/>
    </location>
</feature>
<name>K4KNB9_SIMAS</name>
<organism evidence="8 9">
    <name type="scientific">Simiduia agarivorans (strain DSM 21679 / JCM 13881 / BCRC 17597 / SA1)</name>
    <dbReference type="NCBI Taxonomy" id="1117647"/>
    <lineage>
        <taxon>Bacteria</taxon>
        <taxon>Pseudomonadati</taxon>
        <taxon>Pseudomonadota</taxon>
        <taxon>Gammaproteobacteria</taxon>
        <taxon>Cellvibrionales</taxon>
        <taxon>Cellvibrionaceae</taxon>
        <taxon>Simiduia</taxon>
    </lineage>
</organism>
<dbReference type="Pfam" id="PF13640">
    <property type="entry name" value="2OG-FeII_Oxy_3"/>
    <property type="match status" value="1"/>
</dbReference>
<dbReference type="InterPro" id="IPR005123">
    <property type="entry name" value="Oxoglu/Fe-dep_dioxygenase_dom"/>
</dbReference>
<dbReference type="HOGENOM" id="CLU_079367_1_0_6"/>
<dbReference type="InterPro" id="IPR045054">
    <property type="entry name" value="P4HA-like"/>
</dbReference>
<keyword evidence="5" id="KW-0560">Oxidoreductase</keyword>
<dbReference type="KEGG" id="saga:M5M_17055"/>
<dbReference type="OrthoDB" id="564897at2"/>
<dbReference type="InterPro" id="IPR006620">
    <property type="entry name" value="Pro_4_hyd_alph"/>
</dbReference>
<dbReference type="Gene3D" id="2.60.120.620">
    <property type="entry name" value="q2cbj1_9rhob like domain"/>
    <property type="match status" value="1"/>
</dbReference>
<dbReference type="GO" id="GO:0051213">
    <property type="term" value="F:dioxygenase activity"/>
    <property type="evidence" value="ECO:0007669"/>
    <property type="project" value="UniProtKB-KW"/>
</dbReference>
<dbReference type="PROSITE" id="PS51471">
    <property type="entry name" value="FE2OG_OXY"/>
    <property type="match status" value="1"/>
</dbReference>
<dbReference type="STRING" id="1117647.M5M_17055"/>
<evidence type="ECO:0000256" key="5">
    <source>
        <dbReference type="ARBA" id="ARBA00023002"/>
    </source>
</evidence>
<comment type="cofactor">
    <cofactor evidence="1">
        <name>L-ascorbate</name>
        <dbReference type="ChEBI" id="CHEBI:38290"/>
    </cofactor>
</comment>
<gene>
    <name evidence="8" type="ordered locus">M5M_17055</name>
</gene>
<dbReference type="InterPro" id="IPR044862">
    <property type="entry name" value="Pro_4_hyd_alph_FE2OG_OXY"/>
</dbReference>
<dbReference type="SMART" id="SM00702">
    <property type="entry name" value="P4Hc"/>
    <property type="match status" value="1"/>
</dbReference>
<proteinExistence type="predicted"/>
<evidence type="ECO:0000256" key="6">
    <source>
        <dbReference type="ARBA" id="ARBA00023004"/>
    </source>
</evidence>
<evidence type="ECO:0000256" key="1">
    <source>
        <dbReference type="ARBA" id="ARBA00001961"/>
    </source>
</evidence>
<dbReference type="RefSeq" id="WP_015048694.1">
    <property type="nucleotide sequence ID" value="NC_018868.3"/>
</dbReference>
<accession>K4KNB9</accession>
<keyword evidence="6" id="KW-0408">Iron</keyword>
<protein>
    <submittedName>
        <fullName evidence="8">2OG-Fe(II) oxygenase</fullName>
    </submittedName>
</protein>
<dbReference type="Proteomes" id="UP000000466">
    <property type="component" value="Chromosome"/>
</dbReference>
<evidence type="ECO:0000259" key="7">
    <source>
        <dbReference type="PROSITE" id="PS51471"/>
    </source>
</evidence>
<dbReference type="GO" id="GO:0016705">
    <property type="term" value="F:oxidoreductase activity, acting on paired donors, with incorporation or reduction of molecular oxygen"/>
    <property type="evidence" value="ECO:0007669"/>
    <property type="project" value="InterPro"/>
</dbReference>
<keyword evidence="3" id="KW-0847">Vitamin C</keyword>
<evidence type="ECO:0000256" key="2">
    <source>
        <dbReference type="ARBA" id="ARBA00022723"/>
    </source>
</evidence>
<reference evidence="8 9" key="1">
    <citation type="journal article" date="2013" name="Genome Announc.">
        <title>Complete genome sequence of Simiduia agarivorans SA1(T), a marine bacterium able to degrade a variety of polysaccharides.</title>
        <authorList>
            <person name="Lin S.Y."/>
            <person name="Shieh W.Y."/>
            <person name="Chen J.S."/>
            <person name="Tang S.L."/>
        </authorList>
    </citation>
    <scope>NUCLEOTIDE SEQUENCE [LARGE SCALE GENOMIC DNA]</scope>
    <source>
        <strain evidence="9">DSM 21679 / JCM 13881 / BCRC 17597 / SA1</strain>
    </source>
</reference>
<dbReference type="EMBL" id="CP003746">
    <property type="protein sequence ID" value="AFV00542.1"/>
    <property type="molecule type" value="Genomic_DNA"/>
</dbReference>
<keyword evidence="2" id="KW-0479">Metal-binding</keyword>
<evidence type="ECO:0000313" key="9">
    <source>
        <dbReference type="Proteomes" id="UP000000466"/>
    </source>
</evidence>